<name>A0A841RH34_9SPIO</name>
<dbReference type="GO" id="GO:0004401">
    <property type="term" value="F:histidinol-phosphatase activity"/>
    <property type="evidence" value="ECO:0007669"/>
    <property type="project" value="UniProtKB-UniRule"/>
</dbReference>
<evidence type="ECO:0000256" key="3">
    <source>
        <dbReference type="ARBA" id="ARBA00013085"/>
    </source>
</evidence>
<comment type="pathway">
    <text evidence="1 8">Amino-acid biosynthesis; L-histidine biosynthesis; L-histidine from 5-phospho-alpha-D-ribose 1-diphosphate: step 8/9.</text>
</comment>
<protein>
    <recommendedName>
        <fullName evidence="3 8">Histidinol-phosphatase</fullName>
        <shortName evidence="8">HolPase</shortName>
        <ecNumber evidence="3 8">3.1.3.15</ecNumber>
    </recommendedName>
</protein>
<evidence type="ECO:0000256" key="4">
    <source>
        <dbReference type="ARBA" id="ARBA00022605"/>
    </source>
</evidence>
<dbReference type="InterPro" id="IPR016195">
    <property type="entry name" value="Pol/histidinol_Pase-like"/>
</dbReference>
<organism evidence="10 11">
    <name type="scientific">Spirochaeta isovalerica</name>
    <dbReference type="NCBI Taxonomy" id="150"/>
    <lineage>
        <taxon>Bacteria</taxon>
        <taxon>Pseudomonadati</taxon>
        <taxon>Spirochaetota</taxon>
        <taxon>Spirochaetia</taxon>
        <taxon>Spirochaetales</taxon>
        <taxon>Spirochaetaceae</taxon>
        <taxon>Spirochaeta</taxon>
    </lineage>
</organism>
<evidence type="ECO:0000259" key="9">
    <source>
        <dbReference type="Pfam" id="PF02811"/>
    </source>
</evidence>
<evidence type="ECO:0000313" key="11">
    <source>
        <dbReference type="Proteomes" id="UP000587760"/>
    </source>
</evidence>
<dbReference type="InterPro" id="IPR004013">
    <property type="entry name" value="PHP_dom"/>
</dbReference>
<accession>A0A841RH34</accession>
<dbReference type="InterPro" id="IPR010140">
    <property type="entry name" value="Histidinol_P_phosphatase_HisJ"/>
</dbReference>
<dbReference type="EMBL" id="JACHGJ010000013">
    <property type="protein sequence ID" value="MBB6482507.1"/>
    <property type="molecule type" value="Genomic_DNA"/>
</dbReference>
<keyword evidence="6 8" id="KW-0368">Histidine biosynthesis</keyword>
<dbReference type="PANTHER" id="PTHR21039">
    <property type="entry name" value="HISTIDINOL PHOSPHATASE-RELATED"/>
    <property type="match status" value="1"/>
</dbReference>
<dbReference type="GO" id="GO:0005737">
    <property type="term" value="C:cytoplasm"/>
    <property type="evidence" value="ECO:0007669"/>
    <property type="project" value="TreeGrafter"/>
</dbReference>
<dbReference type="Proteomes" id="UP000587760">
    <property type="component" value="Unassembled WGS sequence"/>
</dbReference>
<keyword evidence="4 8" id="KW-0028">Amino-acid biosynthesis</keyword>
<evidence type="ECO:0000256" key="1">
    <source>
        <dbReference type="ARBA" id="ARBA00004970"/>
    </source>
</evidence>
<keyword evidence="11" id="KW-1185">Reference proteome</keyword>
<evidence type="ECO:0000256" key="8">
    <source>
        <dbReference type="RuleBase" id="RU366003"/>
    </source>
</evidence>
<dbReference type="GO" id="GO:0000105">
    <property type="term" value="P:L-histidine biosynthetic process"/>
    <property type="evidence" value="ECO:0007669"/>
    <property type="project" value="UniProtKB-UniRule"/>
</dbReference>
<gene>
    <name evidence="10" type="ORF">HNR50_004207</name>
</gene>
<comment type="similarity">
    <text evidence="2 8">Belongs to the PHP hydrolase family. HisK subfamily.</text>
</comment>
<dbReference type="AlphaFoldDB" id="A0A841RH34"/>
<evidence type="ECO:0000256" key="2">
    <source>
        <dbReference type="ARBA" id="ARBA00009152"/>
    </source>
</evidence>
<proteinExistence type="inferred from homology"/>
<evidence type="ECO:0000313" key="10">
    <source>
        <dbReference type="EMBL" id="MBB6482507.1"/>
    </source>
</evidence>
<dbReference type="NCBIfam" id="TIGR01856">
    <property type="entry name" value="hisJ_fam"/>
    <property type="match status" value="1"/>
</dbReference>
<comment type="catalytic activity">
    <reaction evidence="7 8">
        <text>L-histidinol phosphate + H2O = L-histidinol + phosphate</text>
        <dbReference type="Rhea" id="RHEA:14465"/>
        <dbReference type="ChEBI" id="CHEBI:15377"/>
        <dbReference type="ChEBI" id="CHEBI:43474"/>
        <dbReference type="ChEBI" id="CHEBI:57699"/>
        <dbReference type="ChEBI" id="CHEBI:57980"/>
        <dbReference type="EC" id="3.1.3.15"/>
    </reaction>
</comment>
<comment type="caution">
    <text evidence="10">The sequence shown here is derived from an EMBL/GenBank/DDBJ whole genome shotgun (WGS) entry which is preliminary data.</text>
</comment>
<evidence type="ECO:0000256" key="7">
    <source>
        <dbReference type="ARBA" id="ARBA00049158"/>
    </source>
</evidence>
<dbReference type="PANTHER" id="PTHR21039:SF0">
    <property type="entry name" value="HISTIDINOL-PHOSPHATASE"/>
    <property type="match status" value="1"/>
</dbReference>
<reference evidence="10 11" key="1">
    <citation type="submission" date="2020-08" db="EMBL/GenBank/DDBJ databases">
        <title>Genomic Encyclopedia of Type Strains, Phase IV (KMG-IV): sequencing the most valuable type-strain genomes for metagenomic binning, comparative biology and taxonomic classification.</title>
        <authorList>
            <person name="Goeker M."/>
        </authorList>
    </citation>
    <scope>NUCLEOTIDE SEQUENCE [LARGE SCALE GENOMIC DNA]</scope>
    <source>
        <strain evidence="10 11">DSM 2461</strain>
    </source>
</reference>
<evidence type="ECO:0000256" key="6">
    <source>
        <dbReference type="ARBA" id="ARBA00023102"/>
    </source>
</evidence>
<keyword evidence="5 8" id="KW-0378">Hydrolase</keyword>
<dbReference type="SUPFAM" id="SSF89550">
    <property type="entry name" value="PHP domain-like"/>
    <property type="match status" value="1"/>
</dbReference>
<evidence type="ECO:0000256" key="5">
    <source>
        <dbReference type="ARBA" id="ARBA00022801"/>
    </source>
</evidence>
<feature type="domain" description="PHP" evidence="9">
    <location>
        <begin position="5"/>
        <end position="187"/>
    </location>
</feature>
<dbReference type="EC" id="3.1.3.15" evidence="3 8"/>
<dbReference type="UniPathway" id="UPA00031">
    <property type="reaction ID" value="UER00013"/>
</dbReference>
<dbReference type="Gene3D" id="3.20.20.140">
    <property type="entry name" value="Metal-dependent hydrolases"/>
    <property type="match status" value="1"/>
</dbReference>
<dbReference type="Pfam" id="PF02811">
    <property type="entry name" value="PHP"/>
    <property type="match status" value="1"/>
</dbReference>
<sequence>MNYWDMHSHSIHSEDAESSLESMCLSAIEKSLSGIAFTEHVDFNPADKGYDYFRKDDYQKAIDSTRLKYKGKLSILKGMEFSEPHLYPGQFSHLAEGDWDVIIGSIHMMGDHFVGDSIIKTSDDLKDLYSRYFNMVLEMTRWGGFDILGHMDFPKRYFGKEAYPYDLIDLILAELVRNQIALEINTSPLRKGLGECSPDSEILRRYALAGGTMVTLGSDAHIPEDVAADFDKACSICLAIDGLRIGHFEKRRFVKDR</sequence>
<dbReference type="RefSeq" id="WP_184748746.1">
    <property type="nucleotide sequence ID" value="NZ_JACHGJ010000013.1"/>
</dbReference>